<dbReference type="PATRIC" id="fig|706587.4.peg.1765"/>
<protein>
    <recommendedName>
        <fullName evidence="2">hydroxymethylpyrimidine kinase</fullName>
        <ecNumber evidence="2">2.7.1.49</ecNumber>
    </recommendedName>
</protein>
<evidence type="ECO:0000313" key="9">
    <source>
        <dbReference type="EMBL" id="AFM24251.1"/>
    </source>
</evidence>
<evidence type="ECO:0000313" key="10">
    <source>
        <dbReference type="Proteomes" id="UP000006055"/>
    </source>
</evidence>
<dbReference type="AlphaFoldDB" id="I4C3W0"/>
<dbReference type="GO" id="GO:0008902">
    <property type="term" value="F:hydroxymethylpyrimidine kinase activity"/>
    <property type="evidence" value="ECO:0007669"/>
    <property type="project" value="UniProtKB-EC"/>
</dbReference>
<dbReference type="EMBL" id="CP003360">
    <property type="protein sequence ID" value="AFM24251.1"/>
    <property type="molecule type" value="Genomic_DNA"/>
</dbReference>
<dbReference type="InterPro" id="IPR036409">
    <property type="entry name" value="Aldolase_II/adducin_N_sf"/>
</dbReference>
<dbReference type="SUPFAM" id="SSF53613">
    <property type="entry name" value="Ribokinase-like"/>
    <property type="match status" value="1"/>
</dbReference>
<keyword evidence="6" id="KW-0067">ATP-binding</keyword>
<gene>
    <name evidence="9" type="ordered locus">Desti_1539</name>
</gene>
<evidence type="ECO:0000256" key="1">
    <source>
        <dbReference type="ARBA" id="ARBA00004948"/>
    </source>
</evidence>
<dbReference type="CDD" id="cd01169">
    <property type="entry name" value="HMPP_kinase"/>
    <property type="match status" value="1"/>
</dbReference>
<dbReference type="OrthoDB" id="9810880at2"/>
<name>I4C3W0_DESTA</name>
<keyword evidence="3" id="KW-0808">Transferase</keyword>
<evidence type="ECO:0000256" key="2">
    <source>
        <dbReference type="ARBA" id="ARBA00012135"/>
    </source>
</evidence>
<dbReference type="FunFam" id="3.40.1190.20:FF:000003">
    <property type="entry name" value="Phosphomethylpyrimidine kinase ThiD"/>
    <property type="match status" value="1"/>
</dbReference>
<proteinExistence type="predicted"/>
<dbReference type="NCBIfam" id="TIGR00097">
    <property type="entry name" value="HMP-P_kinase"/>
    <property type="match status" value="1"/>
</dbReference>
<evidence type="ECO:0000259" key="8">
    <source>
        <dbReference type="Pfam" id="PF10120"/>
    </source>
</evidence>
<accession>I4C3W0</accession>
<dbReference type="KEGG" id="dti:Desti_1539"/>
<dbReference type="InterPro" id="IPR019293">
    <property type="entry name" value="ThiN"/>
</dbReference>
<dbReference type="InterPro" id="IPR029056">
    <property type="entry name" value="Ribokinase-like"/>
</dbReference>
<keyword evidence="4" id="KW-0547">Nucleotide-binding</keyword>
<dbReference type="Proteomes" id="UP000006055">
    <property type="component" value="Chromosome"/>
</dbReference>
<dbReference type="HOGENOM" id="CLU_035788_0_0_7"/>
<keyword evidence="5 9" id="KW-0418">Kinase</keyword>
<dbReference type="eggNOG" id="COG1992">
    <property type="taxonomic scope" value="Bacteria"/>
</dbReference>
<dbReference type="PANTHER" id="PTHR20858">
    <property type="entry name" value="PHOSPHOMETHYLPYRIMIDINE KINASE"/>
    <property type="match status" value="1"/>
</dbReference>
<dbReference type="GO" id="GO:0005829">
    <property type="term" value="C:cytosol"/>
    <property type="evidence" value="ECO:0007669"/>
    <property type="project" value="TreeGrafter"/>
</dbReference>
<evidence type="ECO:0000259" key="7">
    <source>
        <dbReference type="Pfam" id="PF08543"/>
    </source>
</evidence>
<comment type="pathway">
    <text evidence="1">Cofactor biosynthesis; thiamine diphosphate biosynthesis.</text>
</comment>
<dbReference type="Gene3D" id="3.40.1190.20">
    <property type="match status" value="1"/>
</dbReference>
<dbReference type="EC" id="2.7.1.49" evidence="2"/>
<dbReference type="UniPathway" id="UPA00060">
    <property type="reaction ID" value="UER00138"/>
</dbReference>
<dbReference type="PANTHER" id="PTHR20858:SF17">
    <property type="entry name" value="HYDROXYMETHYLPYRIMIDINE_PHOSPHOMETHYLPYRIMIDINE KINASE THI20-RELATED"/>
    <property type="match status" value="1"/>
</dbReference>
<keyword evidence="10" id="KW-1185">Reference proteome</keyword>
<dbReference type="InterPro" id="IPR013749">
    <property type="entry name" value="PM/HMP-P_kinase-1"/>
</dbReference>
<sequence>MQKILTIAGSDSGGGSGIQGDLKTILSLGGYGMSVITAVTAQNTMGIQGIVPMDPDFVALQLESVLSDIGADAVKTGMLANADIVSVVAEILSKYKIDKLVVDPVLVSESGKELLEKEGISRLVDKLFPMTYLLTPNIPEAEALTGKSVTTVSDMIKAGKKLQKMGPKYVLVKGGHLQDSPVDVLHDGSQYYEFATQRVRTRHTHGTGCTLASAIATLMGRGLPLMESIDQAKRYLYRALRFSLRIGSGIGPTNHLASITREMARTQTIEELDKALERLKRLNIGHLIPEVQSNLAYAIPFAESVEDVASFPGRIIRMIHTVATMTGAKFGASRQIHHLVLAAMDYDPERRAAMNIAFSDVLVRRIRSLGFTVAEFDRNRTPPDLQEEEGSTLAWGVQDVMEELGRVPDAIFDRGAVGKVAMIRLFGKDPGSIVDLIAKL</sequence>
<dbReference type="GO" id="GO:0009228">
    <property type="term" value="P:thiamine biosynthetic process"/>
    <property type="evidence" value="ECO:0007669"/>
    <property type="project" value="InterPro"/>
</dbReference>
<dbReference type="InterPro" id="IPR004399">
    <property type="entry name" value="HMP/HMP-P_kinase_dom"/>
</dbReference>
<dbReference type="Pfam" id="PF10120">
    <property type="entry name" value="ThiN"/>
    <property type="match status" value="1"/>
</dbReference>
<evidence type="ECO:0000256" key="4">
    <source>
        <dbReference type="ARBA" id="ARBA00022741"/>
    </source>
</evidence>
<dbReference type="Gene3D" id="3.40.225.10">
    <property type="entry name" value="Class II aldolase/adducin N-terminal domain"/>
    <property type="match status" value="1"/>
</dbReference>
<evidence type="ECO:0000256" key="5">
    <source>
        <dbReference type="ARBA" id="ARBA00022777"/>
    </source>
</evidence>
<reference evidence="10" key="1">
    <citation type="submission" date="2012-06" db="EMBL/GenBank/DDBJ databases">
        <title>Complete sequence of chromosome of Desulfomonile tiedjei DSM 6799.</title>
        <authorList>
            <person name="Lucas S."/>
            <person name="Copeland A."/>
            <person name="Lapidus A."/>
            <person name="Glavina del Rio T."/>
            <person name="Dalin E."/>
            <person name="Tice H."/>
            <person name="Bruce D."/>
            <person name="Goodwin L."/>
            <person name="Pitluck S."/>
            <person name="Peters L."/>
            <person name="Ovchinnikova G."/>
            <person name="Zeytun A."/>
            <person name="Lu M."/>
            <person name="Kyrpides N."/>
            <person name="Mavromatis K."/>
            <person name="Ivanova N."/>
            <person name="Brettin T."/>
            <person name="Detter J.C."/>
            <person name="Han C."/>
            <person name="Larimer F."/>
            <person name="Land M."/>
            <person name="Hauser L."/>
            <person name="Markowitz V."/>
            <person name="Cheng J.-F."/>
            <person name="Hugenholtz P."/>
            <person name="Woyke T."/>
            <person name="Wu D."/>
            <person name="Spring S."/>
            <person name="Schroeder M."/>
            <person name="Brambilla E."/>
            <person name="Klenk H.-P."/>
            <person name="Eisen J.A."/>
        </authorList>
    </citation>
    <scope>NUCLEOTIDE SEQUENCE [LARGE SCALE GENOMIC DNA]</scope>
    <source>
        <strain evidence="10">ATCC 49306 / DSM 6799 / DCB-1</strain>
    </source>
</reference>
<dbReference type="RefSeq" id="WP_014809399.1">
    <property type="nucleotide sequence ID" value="NC_018025.1"/>
</dbReference>
<organism evidence="9 10">
    <name type="scientific">Desulfomonile tiedjei (strain ATCC 49306 / DSM 6799 / DCB-1)</name>
    <dbReference type="NCBI Taxonomy" id="706587"/>
    <lineage>
        <taxon>Bacteria</taxon>
        <taxon>Pseudomonadati</taxon>
        <taxon>Thermodesulfobacteriota</taxon>
        <taxon>Desulfomonilia</taxon>
        <taxon>Desulfomonilales</taxon>
        <taxon>Desulfomonilaceae</taxon>
        <taxon>Desulfomonile</taxon>
    </lineage>
</organism>
<evidence type="ECO:0000256" key="6">
    <source>
        <dbReference type="ARBA" id="ARBA00022840"/>
    </source>
</evidence>
<feature type="domain" description="Pyridoxamine kinase/Phosphomethylpyrimidine kinase" evidence="7">
    <location>
        <begin position="11"/>
        <end position="254"/>
    </location>
</feature>
<dbReference type="SUPFAM" id="SSF53639">
    <property type="entry name" value="AraD/HMP-PK domain-like"/>
    <property type="match status" value="1"/>
</dbReference>
<dbReference type="eggNOG" id="COG0351">
    <property type="taxonomic scope" value="Bacteria"/>
</dbReference>
<dbReference type="GO" id="GO:0005524">
    <property type="term" value="F:ATP binding"/>
    <property type="evidence" value="ECO:0007669"/>
    <property type="project" value="UniProtKB-KW"/>
</dbReference>
<dbReference type="GO" id="GO:0008972">
    <property type="term" value="F:phosphomethylpyrimidine kinase activity"/>
    <property type="evidence" value="ECO:0007669"/>
    <property type="project" value="InterPro"/>
</dbReference>
<dbReference type="Pfam" id="PF08543">
    <property type="entry name" value="Phos_pyr_kin"/>
    <property type="match status" value="1"/>
</dbReference>
<dbReference type="STRING" id="706587.Desti_1539"/>
<evidence type="ECO:0000256" key="3">
    <source>
        <dbReference type="ARBA" id="ARBA00022679"/>
    </source>
</evidence>
<feature type="domain" description="Thiamine-phosphate synthase ThiN" evidence="8">
    <location>
        <begin position="271"/>
        <end position="438"/>
    </location>
</feature>
<dbReference type="GO" id="GO:0009229">
    <property type="term" value="P:thiamine diphosphate biosynthetic process"/>
    <property type="evidence" value="ECO:0007669"/>
    <property type="project" value="UniProtKB-UniPathway"/>
</dbReference>